<gene>
    <name evidence="8" type="ORF">ACFQ1E_04590</name>
</gene>
<dbReference type="PANTHER" id="PTHR23505:SF79">
    <property type="entry name" value="PROTEIN SPINSTER"/>
    <property type="match status" value="1"/>
</dbReference>
<feature type="transmembrane region" description="Helical" evidence="6">
    <location>
        <begin position="89"/>
        <end position="109"/>
    </location>
</feature>
<dbReference type="PROSITE" id="PS50850">
    <property type="entry name" value="MFS"/>
    <property type="match status" value="1"/>
</dbReference>
<feature type="transmembrane region" description="Helical" evidence="6">
    <location>
        <begin position="20"/>
        <end position="38"/>
    </location>
</feature>
<feature type="transmembrane region" description="Helical" evidence="6">
    <location>
        <begin position="115"/>
        <end position="137"/>
    </location>
</feature>
<feature type="transmembrane region" description="Helical" evidence="6">
    <location>
        <begin position="325"/>
        <end position="348"/>
    </location>
</feature>
<feature type="domain" description="Major facilitator superfamily (MFS) profile" evidence="7">
    <location>
        <begin position="24"/>
        <end position="422"/>
    </location>
</feature>
<feature type="transmembrane region" description="Helical" evidence="6">
    <location>
        <begin position="360"/>
        <end position="384"/>
    </location>
</feature>
<keyword evidence="3 6" id="KW-0812">Transmembrane</keyword>
<evidence type="ECO:0000256" key="2">
    <source>
        <dbReference type="ARBA" id="ARBA00022448"/>
    </source>
</evidence>
<evidence type="ECO:0000256" key="1">
    <source>
        <dbReference type="ARBA" id="ARBA00004141"/>
    </source>
</evidence>
<feature type="transmembrane region" description="Helical" evidence="6">
    <location>
        <begin position="149"/>
        <end position="171"/>
    </location>
</feature>
<organism evidence="8 9">
    <name type="scientific">Sphingomonas canadensis</name>
    <dbReference type="NCBI Taxonomy" id="1219257"/>
    <lineage>
        <taxon>Bacteria</taxon>
        <taxon>Pseudomonadati</taxon>
        <taxon>Pseudomonadota</taxon>
        <taxon>Alphaproteobacteria</taxon>
        <taxon>Sphingomonadales</taxon>
        <taxon>Sphingomonadaceae</taxon>
        <taxon>Sphingomonas</taxon>
    </lineage>
</organism>
<dbReference type="InterPro" id="IPR036259">
    <property type="entry name" value="MFS_trans_sf"/>
</dbReference>
<keyword evidence="9" id="KW-1185">Reference proteome</keyword>
<dbReference type="InterPro" id="IPR044770">
    <property type="entry name" value="MFS_spinster-like"/>
</dbReference>
<dbReference type="PANTHER" id="PTHR23505">
    <property type="entry name" value="SPINSTER"/>
    <property type="match status" value="1"/>
</dbReference>
<evidence type="ECO:0000313" key="9">
    <source>
        <dbReference type="Proteomes" id="UP001596977"/>
    </source>
</evidence>
<reference evidence="9" key="1">
    <citation type="journal article" date="2019" name="Int. J. Syst. Evol. Microbiol.">
        <title>The Global Catalogue of Microorganisms (GCM) 10K type strain sequencing project: providing services to taxonomists for standard genome sequencing and annotation.</title>
        <authorList>
            <consortium name="The Broad Institute Genomics Platform"/>
            <consortium name="The Broad Institute Genome Sequencing Center for Infectious Disease"/>
            <person name="Wu L."/>
            <person name="Ma J."/>
        </authorList>
    </citation>
    <scope>NUCLEOTIDE SEQUENCE [LARGE SCALE GENOMIC DNA]</scope>
    <source>
        <strain evidence="9">CCUG 62982</strain>
    </source>
</reference>
<dbReference type="InterPro" id="IPR020846">
    <property type="entry name" value="MFS_dom"/>
</dbReference>
<dbReference type="Proteomes" id="UP001596977">
    <property type="component" value="Unassembled WGS sequence"/>
</dbReference>
<feature type="transmembrane region" description="Helical" evidence="6">
    <location>
        <begin position="58"/>
        <end position="77"/>
    </location>
</feature>
<evidence type="ECO:0000256" key="3">
    <source>
        <dbReference type="ARBA" id="ARBA00022692"/>
    </source>
</evidence>
<dbReference type="Pfam" id="PF07690">
    <property type="entry name" value="MFS_1"/>
    <property type="match status" value="1"/>
</dbReference>
<feature type="transmembrane region" description="Helical" evidence="6">
    <location>
        <begin position="265"/>
        <end position="288"/>
    </location>
</feature>
<evidence type="ECO:0000313" key="8">
    <source>
        <dbReference type="EMBL" id="MFD0945608.1"/>
    </source>
</evidence>
<feature type="transmembrane region" description="Helical" evidence="6">
    <location>
        <begin position="396"/>
        <end position="418"/>
    </location>
</feature>
<name>A0ABW3H2L0_9SPHN</name>
<dbReference type="Gene3D" id="1.20.1250.20">
    <property type="entry name" value="MFS general substrate transporter like domains"/>
    <property type="match status" value="1"/>
</dbReference>
<comment type="caution">
    <text evidence="8">The sequence shown here is derived from an EMBL/GenBank/DDBJ whole genome shotgun (WGS) entry which is preliminary data.</text>
</comment>
<evidence type="ECO:0000256" key="4">
    <source>
        <dbReference type="ARBA" id="ARBA00022989"/>
    </source>
</evidence>
<feature type="transmembrane region" description="Helical" evidence="6">
    <location>
        <begin position="177"/>
        <end position="197"/>
    </location>
</feature>
<dbReference type="InterPro" id="IPR011701">
    <property type="entry name" value="MFS"/>
</dbReference>
<evidence type="ECO:0000256" key="6">
    <source>
        <dbReference type="SAM" id="Phobius"/>
    </source>
</evidence>
<sequence length="427" mass="45919">MSMANEQDGEPGRGPLRATAPAYVLTLLTAVSFFNYLDRMVIAVLVEPIKAELGLSDSQLGLVVGFAFAMLYATLGLPLARIADRRSRVTLISICLVLWSGMTAVTGLVRNFTELFLARVGVGVGEAGCAPAAHSLLGDIYPRERRAFAVSMFQAGGTLGQSVGLALAAIVAQFWGWRAALVVVGLCGIPLAVLMYFTVREPLRSETHARDAAEPMRATLRSLFVRPTVIHLVFGISIAAFGSYGMSQWLPAFFIRLHGLTLGQVGLYIGMTGAVGAVLGTVFGGFMLTRLGRRDVRWELWWPMLVFALFPLLMLPSFLTPDWRVALGFQVVAFFVGASGGGVAMSAMQTYVEPHRRATAIALILLSSSLLGLGLGPVAVGVISDLLAPSLGAESLRYGLIAMLFMPFWAAVHFYLAARSSRKWSLD</sequence>
<keyword evidence="5 6" id="KW-0472">Membrane</keyword>
<accession>A0ABW3H2L0</accession>
<feature type="transmembrane region" description="Helical" evidence="6">
    <location>
        <begin position="223"/>
        <end position="245"/>
    </location>
</feature>
<keyword evidence="2" id="KW-0813">Transport</keyword>
<dbReference type="EMBL" id="JBHTJG010000001">
    <property type="protein sequence ID" value="MFD0945608.1"/>
    <property type="molecule type" value="Genomic_DNA"/>
</dbReference>
<dbReference type="SUPFAM" id="SSF103473">
    <property type="entry name" value="MFS general substrate transporter"/>
    <property type="match status" value="1"/>
</dbReference>
<proteinExistence type="predicted"/>
<dbReference type="CDD" id="cd17328">
    <property type="entry name" value="MFS_spinster_like"/>
    <property type="match status" value="1"/>
</dbReference>
<evidence type="ECO:0000259" key="7">
    <source>
        <dbReference type="PROSITE" id="PS50850"/>
    </source>
</evidence>
<dbReference type="RefSeq" id="WP_264942157.1">
    <property type="nucleotide sequence ID" value="NZ_JAPDRA010000001.1"/>
</dbReference>
<keyword evidence="4 6" id="KW-1133">Transmembrane helix</keyword>
<comment type="subcellular location">
    <subcellularLocation>
        <location evidence="1">Membrane</location>
        <topology evidence="1">Multi-pass membrane protein</topology>
    </subcellularLocation>
</comment>
<protein>
    <submittedName>
        <fullName evidence="8">Spinster family MFS transporter</fullName>
    </submittedName>
</protein>
<evidence type="ECO:0000256" key="5">
    <source>
        <dbReference type="ARBA" id="ARBA00023136"/>
    </source>
</evidence>
<feature type="transmembrane region" description="Helical" evidence="6">
    <location>
        <begin position="300"/>
        <end position="319"/>
    </location>
</feature>